<dbReference type="PANTHER" id="PTHR38011:SF2">
    <property type="entry name" value="BIFUNCTIONAL DEAMINASE-REDUCTASE DOMAIN PROTEIN"/>
    <property type="match status" value="1"/>
</dbReference>
<keyword evidence="4" id="KW-1185">Reference proteome</keyword>
<evidence type="ECO:0000313" key="3">
    <source>
        <dbReference type="EMBL" id="MFC4903855.1"/>
    </source>
</evidence>
<dbReference type="InterPro" id="IPR050765">
    <property type="entry name" value="Riboflavin_Biosynth_HTPR"/>
</dbReference>
<dbReference type="Gene3D" id="3.40.430.10">
    <property type="entry name" value="Dihydrofolate Reductase, subunit A"/>
    <property type="match status" value="1"/>
</dbReference>
<dbReference type="PANTHER" id="PTHR38011">
    <property type="entry name" value="DIHYDROFOLATE REDUCTASE FAMILY PROTEIN (AFU_ORTHOLOGUE AFUA_8G06820)"/>
    <property type="match status" value="1"/>
</dbReference>
<feature type="domain" description="Bacterial bifunctional deaminase-reductase C-terminal" evidence="2">
    <location>
        <begin position="4"/>
        <end position="169"/>
    </location>
</feature>
<reference evidence="4" key="1">
    <citation type="journal article" date="2019" name="Int. J. Syst. Evol. Microbiol.">
        <title>The Global Catalogue of Microorganisms (GCM) 10K type strain sequencing project: providing services to taxonomists for standard genome sequencing and annotation.</title>
        <authorList>
            <consortium name="The Broad Institute Genomics Platform"/>
            <consortium name="The Broad Institute Genome Sequencing Center for Infectious Disease"/>
            <person name="Wu L."/>
            <person name="Ma J."/>
        </authorList>
    </citation>
    <scope>NUCLEOTIDE SEQUENCE [LARGE SCALE GENOMIC DNA]</scope>
    <source>
        <strain evidence="4">CGMCC 4.6946</strain>
    </source>
</reference>
<evidence type="ECO:0000256" key="1">
    <source>
        <dbReference type="SAM" id="MobiDB-lite"/>
    </source>
</evidence>
<dbReference type="Pfam" id="PF01872">
    <property type="entry name" value="RibD_C"/>
    <property type="match status" value="1"/>
</dbReference>
<protein>
    <submittedName>
        <fullName evidence="3">Dihydrofolate reductase family protein</fullName>
    </submittedName>
</protein>
<organism evidence="3 4">
    <name type="scientific">Kocuria oceani</name>
    <dbReference type="NCBI Taxonomy" id="988827"/>
    <lineage>
        <taxon>Bacteria</taxon>
        <taxon>Bacillati</taxon>
        <taxon>Actinomycetota</taxon>
        <taxon>Actinomycetes</taxon>
        <taxon>Micrococcales</taxon>
        <taxon>Micrococcaceae</taxon>
        <taxon>Kocuria</taxon>
    </lineage>
</organism>
<evidence type="ECO:0000313" key="4">
    <source>
        <dbReference type="Proteomes" id="UP001595797"/>
    </source>
</evidence>
<dbReference type="InterPro" id="IPR024072">
    <property type="entry name" value="DHFR-like_dom_sf"/>
</dbReference>
<sequence>MGIIQADLFLTLDGVYQGPGGPDEDRAGGFELGGWQGAYFDDATGETIGAGIARLDALLLGRRTYDIFADYWPAHGDDDPIAVTFNAVPKFVVSRTLTDPSWAGTTVLRDVAAEVRALRDRFDAVRVIGSGELLTTLLREDLVDRLNLLLYPLVLGSGKRIFGRGAVPAAFTLAAPPRAFPKGAVSLVYERAGAPVTGVDVAQAGQQASTDAHTRGTDRTASSG</sequence>
<gene>
    <name evidence="3" type="ORF">ACFPCS_09810</name>
</gene>
<dbReference type="RefSeq" id="WP_277551138.1">
    <property type="nucleotide sequence ID" value="NZ_JARAMH010000007.1"/>
</dbReference>
<accession>A0ABV9TKD5</accession>
<evidence type="ECO:0000259" key="2">
    <source>
        <dbReference type="Pfam" id="PF01872"/>
    </source>
</evidence>
<proteinExistence type="predicted"/>
<name>A0ABV9TKD5_9MICC</name>
<dbReference type="InterPro" id="IPR002734">
    <property type="entry name" value="RibDG_C"/>
</dbReference>
<dbReference type="EMBL" id="JBHSIW010000011">
    <property type="protein sequence ID" value="MFC4903855.1"/>
    <property type="molecule type" value="Genomic_DNA"/>
</dbReference>
<dbReference type="SUPFAM" id="SSF53597">
    <property type="entry name" value="Dihydrofolate reductase-like"/>
    <property type="match status" value="1"/>
</dbReference>
<feature type="region of interest" description="Disordered" evidence="1">
    <location>
        <begin position="204"/>
        <end position="224"/>
    </location>
</feature>
<comment type="caution">
    <text evidence="3">The sequence shown here is derived from an EMBL/GenBank/DDBJ whole genome shotgun (WGS) entry which is preliminary data.</text>
</comment>
<dbReference type="Proteomes" id="UP001595797">
    <property type="component" value="Unassembled WGS sequence"/>
</dbReference>